<reference evidence="3 4" key="1">
    <citation type="journal article" date="2008" name="Genome Biol.">
        <title>A genomic analysis of the archaeal system Ignicoccus hospitalis-Nanoarchaeum equitans.</title>
        <authorList>
            <person name="Podar M."/>
            <person name="Anderson I."/>
            <person name="Makarova K.S."/>
            <person name="Elkins J.G."/>
            <person name="Ivanova N."/>
            <person name="Wall M.A."/>
            <person name="Lykidis A."/>
            <person name="Mavromatis K."/>
            <person name="Sun H."/>
            <person name="Hudson M.E."/>
            <person name="Chen W."/>
            <person name="Deciu C."/>
            <person name="Hutchison D."/>
            <person name="Eads J.R."/>
            <person name="Anderson A."/>
            <person name="Fernandes F."/>
            <person name="Szeto E."/>
            <person name="Lapidus A."/>
            <person name="Kyrpides N.C."/>
            <person name="Saier M.H.Jr."/>
            <person name="Richardson P.M."/>
            <person name="Rachel R."/>
            <person name="Huber H."/>
            <person name="Eisen J.A."/>
            <person name="Koonin E.V."/>
            <person name="Keller M."/>
            <person name="Stetter K.O."/>
        </authorList>
    </citation>
    <scope>NUCLEOTIDE SEQUENCE [LARGE SCALE GENOMIC DNA]</scope>
    <source>
        <strain evidence="4">KIN4/I / DSM 18386 / JCM 14125</strain>
    </source>
</reference>
<dbReference type="CDD" id="cd01666">
    <property type="entry name" value="TGS_DRG"/>
    <property type="match status" value="1"/>
</dbReference>
<feature type="domain" description="TGS" evidence="2">
    <location>
        <begin position="337"/>
        <end position="411"/>
    </location>
</feature>
<evidence type="ECO:0000313" key="4">
    <source>
        <dbReference type="Proteomes" id="UP000000262"/>
    </source>
</evidence>
<dbReference type="InterPro" id="IPR027417">
    <property type="entry name" value="P-loop_NTPase"/>
</dbReference>
<dbReference type="eggNOG" id="arCOG00358">
    <property type="taxonomic scope" value="Archaea"/>
</dbReference>
<dbReference type="PRINTS" id="PR00326">
    <property type="entry name" value="GTP1OBG"/>
</dbReference>
<dbReference type="SUPFAM" id="SSF81271">
    <property type="entry name" value="TGS-like"/>
    <property type="match status" value="1"/>
</dbReference>
<dbReference type="PhylomeDB" id="A8AA12"/>
<dbReference type="GO" id="GO:0003924">
    <property type="term" value="F:GTPase activity"/>
    <property type="evidence" value="ECO:0007669"/>
    <property type="project" value="InterPro"/>
</dbReference>
<dbReference type="Pfam" id="PF01926">
    <property type="entry name" value="MMR_HSR1"/>
    <property type="match status" value="1"/>
</dbReference>
<dbReference type="InterPro" id="IPR045001">
    <property type="entry name" value="DRG"/>
</dbReference>
<organism evidence="3 4">
    <name type="scientific">Ignicoccus hospitalis (strain KIN4/I / DSM 18386 / JCM 14125)</name>
    <dbReference type="NCBI Taxonomy" id="453591"/>
    <lineage>
        <taxon>Archaea</taxon>
        <taxon>Thermoproteota</taxon>
        <taxon>Thermoprotei</taxon>
        <taxon>Desulfurococcales</taxon>
        <taxon>Desulfurococcaceae</taxon>
        <taxon>Ignicoccus</taxon>
    </lineage>
</organism>
<dbReference type="Gene3D" id="3.10.20.30">
    <property type="match status" value="1"/>
</dbReference>
<dbReference type="HOGENOM" id="CLU_044997_0_1_2"/>
<dbReference type="EMBL" id="CP000816">
    <property type="protein sequence ID" value="ABU81764.1"/>
    <property type="molecule type" value="Genomic_DNA"/>
</dbReference>
<protein>
    <submittedName>
        <fullName evidence="3">TGS domain protein</fullName>
    </submittedName>
</protein>
<dbReference type="Pfam" id="PF16897">
    <property type="entry name" value="MMR_HSR1_Xtn"/>
    <property type="match status" value="1"/>
</dbReference>
<proteinExistence type="predicted"/>
<sequence>MRVKVLKRTKKGPVFDLLSRRAEGRRKPMPANLTPEAQAKLAEYSEAKTVEAKIRALEEFLKVAPKHKGAENLLYWARRRLAELKEQLETEKKKRKGGRNPFVVEKEGAAQVVLFGIPNSGKSSIIAATTRAKVEVSPRPYTTLVPAVGMLPFEDVQFQLVEAPGVAPGVGWVHRSIGLVRNADLVAIVLDLSLNPIKQYNYLKNLLEESGISLKKPEGRVEIVKERAGGIKVAIMGELVDGDVEDVKRLLRAYGIHSATVKLVGKVSLDDVEKAILGTNQYKPSIIILNKADVPGAEEKVKEFLEAYDGEAPVLVVSAKEGKGLEELGSTIFKVLDIIRVYTKKPNGPKAEKPLILKRGATVEDVARSIHSRMVEGFKFAKVWGPSAKYPGERVGLDHQVEDGDVIEIHYKG</sequence>
<keyword evidence="1" id="KW-0547">Nucleotide-binding</keyword>
<dbReference type="InterPro" id="IPR004095">
    <property type="entry name" value="TGS"/>
</dbReference>
<name>A8AA12_IGNH4</name>
<dbReference type="AlphaFoldDB" id="A8AA12"/>
<dbReference type="InterPro" id="IPR012675">
    <property type="entry name" value="Beta-grasp_dom_sf"/>
</dbReference>
<dbReference type="STRING" id="453591.Igni_0582"/>
<dbReference type="InterPro" id="IPR006073">
    <property type="entry name" value="GTP-bd"/>
</dbReference>
<keyword evidence="4" id="KW-1185">Reference proteome</keyword>
<dbReference type="InterPro" id="IPR031662">
    <property type="entry name" value="GTP-binding_2"/>
</dbReference>
<dbReference type="Pfam" id="PF02824">
    <property type="entry name" value="TGS"/>
    <property type="match status" value="1"/>
</dbReference>
<dbReference type="PROSITE" id="PS51880">
    <property type="entry name" value="TGS"/>
    <property type="match status" value="1"/>
</dbReference>
<evidence type="ECO:0000259" key="2">
    <source>
        <dbReference type="PROSITE" id="PS51880"/>
    </source>
</evidence>
<keyword evidence="1" id="KW-0342">GTP-binding</keyword>
<dbReference type="Proteomes" id="UP000000262">
    <property type="component" value="Chromosome"/>
</dbReference>
<evidence type="ECO:0000256" key="1">
    <source>
        <dbReference type="ARBA" id="ARBA00023134"/>
    </source>
</evidence>
<accession>A8AA12</accession>
<dbReference type="SUPFAM" id="SSF52540">
    <property type="entry name" value="P-loop containing nucleoside triphosphate hydrolases"/>
    <property type="match status" value="1"/>
</dbReference>
<dbReference type="Gene3D" id="3.40.50.300">
    <property type="entry name" value="P-loop containing nucleotide triphosphate hydrolases"/>
    <property type="match status" value="1"/>
</dbReference>
<evidence type="ECO:0000313" key="3">
    <source>
        <dbReference type="EMBL" id="ABU81764.1"/>
    </source>
</evidence>
<dbReference type="InterPro" id="IPR012676">
    <property type="entry name" value="TGS-like"/>
</dbReference>
<dbReference type="GO" id="GO:0005525">
    <property type="term" value="F:GTP binding"/>
    <property type="evidence" value="ECO:0007669"/>
    <property type="project" value="UniProtKB-KW"/>
</dbReference>
<gene>
    <name evidence="3" type="ordered locus">Igni_0582</name>
</gene>
<dbReference type="KEGG" id="iho:Igni_0582"/>
<dbReference type="PANTHER" id="PTHR43127">
    <property type="entry name" value="DEVELOPMENTALLY-REGULATED GTP-BINDING PROTEIN 2"/>
    <property type="match status" value="1"/>
</dbReference>
<dbReference type="Gene3D" id="6.10.140.1070">
    <property type="match status" value="1"/>
</dbReference>